<dbReference type="PANTHER" id="PTHR33755">
    <property type="entry name" value="TOXIN PARE1-RELATED"/>
    <property type="match status" value="1"/>
</dbReference>
<keyword evidence="4" id="KW-1185">Reference proteome</keyword>
<protein>
    <submittedName>
        <fullName evidence="3">Toxin RelE2</fullName>
    </submittedName>
</protein>
<dbReference type="KEGG" id="lri:NCTC12151_02982"/>
<dbReference type="PANTHER" id="PTHR33755:SF5">
    <property type="entry name" value="TYPE II TOXIN-ANTITOXIN SYSTEM RELE_PARE FAMILY TOXIN"/>
    <property type="match status" value="1"/>
</dbReference>
<dbReference type="Gene3D" id="3.30.2310.20">
    <property type="entry name" value="RelE-like"/>
    <property type="match status" value="1"/>
</dbReference>
<keyword evidence="2" id="KW-1277">Toxin-antitoxin system</keyword>
<name>A0A2X4UTZ1_9GAMM</name>
<evidence type="ECO:0000313" key="4">
    <source>
        <dbReference type="Proteomes" id="UP000249005"/>
    </source>
</evidence>
<dbReference type="RefSeq" id="WP_111741344.1">
    <property type="nucleotide sequence ID" value="NZ_LR698987.1"/>
</dbReference>
<organism evidence="3 4">
    <name type="scientific">Leminorella richardii</name>
    <dbReference type="NCBI Taxonomy" id="158841"/>
    <lineage>
        <taxon>Bacteria</taxon>
        <taxon>Pseudomonadati</taxon>
        <taxon>Pseudomonadota</taxon>
        <taxon>Gammaproteobacteria</taxon>
        <taxon>Enterobacterales</taxon>
        <taxon>Budviciaceae</taxon>
        <taxon>Leminorella</taxon>
    </lineage>
</organism>
<evidence type="ECO:0000256" key="1">
    <source>
        <dbReference type="ARBA" id="ARBA00006226"/>
    </source>
</evidence>
<dbReference type="InterPro" id="IPR035093">
    <property type="entry name" value="RelE/ParE_toxin_dom_sf"/>
</dbReference>
<dbReference type="InterPro" id="IPR007712">
    <property type="entry name" value="RelE/ParE_toxin"/>
</dbReference>
<sequence>MWVEWTDDAQEELWAIIDYIDDYNSQAAFQLYRDIIAATEALLSYPYRHRQGRVLSTREIVVHPNYIVVYRISDRIEILSVLHAKREYP</sequence>
<dbReference type="InterPro" id="IPR051803">
    <property type="entry name" value="TA_system_RelE-like_toxin"/>
</dbReference>
<dbReference type="EMBL" id="LS483470">
    <property type="protein sequence ID" value="SQI43326.1"/>
    <property type="molecule type" value="Genomic_DNA"/>
</dbReference>
<dbReference type="Proteomes" id="UP000249005">
    <property type="component" value="Chromosome 1"/>
</dbReference>
<accession>A0A2X4UTZ1</accession>
<evidence type="ECO:0000256" key="2">
    <source>
        <dbReference type="ARBA" id="ARBA00022649"/>
    </source>
</evidence>
<comment type="similarity">
    <text evidence="1">Belongs to the RelE toxin family.</text>
</comment>
<dbReference type="NCBIfam" id="TIGR02385">
    <property type="entry name" value="RelE_StbE"/>
    <property type="match status" value="1"/>
</dbReference>
<dbReference type="Pfam" id="PF05016">
    <property type="entry name" value="ParE_toxin"/>
    <property type="match status" value="1"/>
</dbReference>
<dbReference type="OrthoDB" id="9798046at2"/>
<proteinExistence type="inferred from homology"/>
<evidence type="ECO:0000313" key="3">
    <source>
        <dbReference type="EMBL" id="SQI43326.1"/>
    </source>
</evidence>
<gene>
    <name evidence="3" type="primary">relE2</name>
    <name evidence="3" type="ORF">NCTC12151_02982</name>
</gene>
<reference evidence="3 4" key="1">
    <citation type="submission" date="2018-06" db="EMBL/GenBank/DDBJ databases">
        <authorList>
            <consortium name="Pathogen Informatics"/>
            <person name="Doyle S."/>
        </authorList>
    </citation>
    <scope>NUCLEOTIDE SEQUENCE [LARGE SCALE GENOMIC DNA]</scope>
    <source>
        <strain evidence="3 4">NCTC12151</strain>
    </source>
</reference>
<dbReference type="AlphaFoldDB" id="A0A2X4UTZ1"/>